<dbReference type="OrthoDB" id="7492241at2"/>
<proteinExistence type="predicted"/>
<dbReference type="InterPro" id="IPR012373">
    <property type="entry name" value="Ferrdict_sens_TM"/>
</dbReference>
<dbReference type="Gene3D" id="2.60.120.1440">
    <property type="match status" value="1"/>
</dbReference>
<dbReference type="RefSeq" id="WP_145844968.1">
    <property type="nucleotide sequence ID" value="NZ_CP042239.1"/>
</dbReference>
<dbReference type="PANTHER" id="PTHR30273:SF2">
    <property type="entry name" value="PROTEIN FECR"/>
    <property type="match status" value="1"/>
</dbReference>
<feature type="domain" description="FecR protein" evidence="2">
    <location>
        <begin position="115"/>
        <end position="201"/>
    </location>
</feature>
<sequence>MSREHDAAAWFARMRGPDATGARSQFEAWYGDSENAAAYDHLVRSWEQAKFLANTPTGRARNLELARPGRQRKPIVFGMALAAAVCLCLVWAMPRVQQFLPLEHSPSREIASLGDSLRTVLLADGSRVTLDRASRLAVDFRADERRLRLIAGRARFDVAHDPVRPFMVDAGPGTVIAHGTVFDVSVAPGGVEIVLLQGAIEARERADGAGRVRRLSPGQKVLISGGALEMPVAASMRDMQWVTPMIAFDATPLDAAVARFNRIGGRRIVIEGQISPRMRVTGTFRRDDPAGFATTIAASFGLEVRREEPAMLVLVAQRSEKKS</sequence>
<dbReference type="AlphaFoldDB" id="A0A518RCK7"/>
<keyword evidence="1" id="KW-1133">Transmembrane helix</keyword>
<dbReference type="GO" id="GO:0016989">
    <property type="term" value="F:sigma factor antagonist activity"/>
    <property type="evidence" value="ECO:0007669"/>
    <property type="project" value="TreeGrafter"/>
</dbReference>
<dbReference type="InterPro" id="IPR032623">
    <property type="entry name" value="FecR_N"/>
</dbReference>
<organism evidence="4 5">
    <name type="scientific">Sphingomonas suaedae</name>
    <dbReference type="NCBI Taxonomy" id="2599297"/>
    <lineage>
        <taxon>Bacteria</taxon>
        <taxon>Pseudomonadati</taxon>
        <taxon>Pseudomonadota</taxon>
        <taxon>Alphaproteobacteria</taxon>
        <taxon>Sphingomonadales</taxon>
        <taxon>Sphingomonadaceae</taxon>
        <taxon>Sphingomonas</taxon>
    </lineage>
</organism>
<dbReference type="Pfam" id="PF04773">
    <property type="entry name" value="FecR"/>
    <property type="match status" value="1"/>
</dbReference>
<evidence type="ECO:0000256" key="1">
    <source>
        <dbReference type="SAM" id="Phobius"/>
    </source>
</evidence>
<evidence type="ECO:0000259" key="2">
    <source>
        <dbReference type="Pfam" id="PF04773"/>
    </source>
</evidence>
<accession>A0A518RCK7</accession>
<protein>
    <submittedName>
        <fullName evidence="4">Uncharacterized protein</fullName>
    </submittedName>
</protein>
<evidence type="ECO:0000259" key="3">
    <source>
        <dbReference type="Pfam" id="PF16220"/>
    </source>
</evidence>
<keyword evidence="5" id="KW-1185">Reference proteome</keyword>
<dbReference type="Pfam" id="PF16220">
    <property type="entry name" value="DUF4880"/>
    <property type="match status" value="1"/>
</dbReference>
<dbReference type="PANTHER" id="PTHR30273">
    <property type="entry name" value="PERIPLASMIC SIGNAL SENSOR AND SIGMA FACTOR ACTIVATOR FECR-RELATED"/>
    <property type="match status" value="1"/>
</dbReference>
<feature type="transmembrane region" description="Helical" evidence="1">
    <location>
        <begin position="75"/>
        <end position="93"/>
    </location>
</feature>
<keyword evidence="1" id="KW-0472">Membrane</keyword>
<reference evidence="4 5" key="1">
    <citation type="submission" date="2019-07" db="EMBL/GenBank/DDBJ databases">
        <title>Sphingomonas alkalisoli sp. nov., isolated from rhizosphere soil of Suaedae salsa.</title>
        <authorList>
            <person name="Zhang H."/>
            <person name="Xu L."/>
            <person name="Zhang J.-X."/>
            <person name="Sun J.-Q."/>
        </authorList>
    </citation>
    <scope>NUCLEOTIDE SEQUENCE [LARGE SCALE GENOMIC DNA]</scope>
    <source>
        <strain evidence="4 5">XS-10</strain>
    </source>
</reference>
<feature type="domain" description="FecR N-terminal" evidence="3">
    <location>
        <begin position="6"/>
        <end position="43"/>
    </location>
</feature>
<keyword evidence="1" id="KW-0812">Transmembrane</keyword>
<dbReference type="EMBL" id="CP042239">
    <property type="protein sequence ID" value="QDX25154.1"/>
    <property type="molecule type" value="Genomic_DNA"/>
</dbReference>
<evidence type="ECO:0000313" key="5">
    <source>
        <dbReference type="Proteomes" id="UP000318055"/>
    </source>
</evidence>
<dbReference type="PIRSF" id="PIRSF018266">
    <property type="entry name" value="FecR"/>
    <property type="match status" value="1"/>
</dbReference>
<dbReference type="InterPro" id="IPR006860">
    <property type="entry name" value="FecR"/>
</dbReference>
<dbReference type="KEGG" id="ssua:FPZ54_03350"/>
<name>A0A518RCK7_9SPHN</name>
<evidence type="ECO:0000313" key="4">
    <source>
        <dbReference type="EMBL" id="QDX25154.1"/>
    </source>
</evidence>
<dbReference type="Proteomes" id="UP000318055">
    <property type="component" value="Chromosome"/>
</dbReference>
<gene>
    <name evidence="4" type="ORF">FPZ54_03350</name>
</gene>